<proteinExistence type="predicted"/>
<protein>
    <recommendedName>
        <fullName evidence="4">Glycine zipper domain-containing protein</fullName>
    </recommendedName>
</protein>
<dbReference type="STRING" id="1324350.AOY20_06000"/>
<feature type="transmembrane region" description="Helical" evidence="1">
    <location>
        <begin position="59"/>
        <end position="87"/>
    </location>
</feature>
<keyword evidence="1" id="KW-0472">Membrane</keyword>
<dbReference type="AlphaFoldDB" id="A0A0N9VB89"/>
<evidence type="ECO:0000313" key="3">
    <source>
        <dbReference type="Proteomes" id="UP000064939"/>
    </source>
</evidence>
<keyword evidence="1" id="KW-0812">Transmembrane</keyword>
<organism evidence="2 3">
    <name type="scientific">Acinetobacter equi</name>
    <dbReference type="NCBI Taxonomy" id="1324350"/>
    <lineage>
        <taxon>Bacteria</taxon>
        <taxon>Pseudomonadati</taxon>
        <taxon>Pseudomonadota</taxon>
        <taxon>Gammaproteobacteria</taxon>
        <taxon>Moraxellales</taxon>
        <taxon>Moraxellaceae</taxon>
        <taxon>Acinetobacter</taxon>
    </lineage>
</organism>
<dbReference type="RefSeq" id="WP_054582548.1">
    <property type="nucleotide sequence ID" value="NZ_CP012808.1"/>
</dbReference>
<gene>
    <name evidence="2" type="ORF">AOY20_06000</name>
</gene>
<keyword evidence="1" id="KW-1133">Transmembrane helix</keyword>
<keyword evidence="3" id="KW-1185">Reference proteome</keyword>
<dbReference type="EMBL" id="CP012808">
    <property type="protein sequence ID" value="ALH96679.1"/>
    <property type="molecule type" value="Genomic_DNA"/>
</dbReference>
<evidence type="ECO:0000256" key="1">
    <source>
        <dbReference type="SAM" id="Phobius"/>
    </source>
</evidence>
<accession>A0A0N9VB89</accession>
<reference evidence="2 3" key="1">
    <citation type="journal article" date="2015" name="Int. J. Syst. Evol. Microbiol.">
        <title>Acinetobacter equi sp. nov. isolated from horse faeces.</title>
        <authorList>
            <person name="Poppel M.T."/>
            <person name="Skiebe E."/>
            <person name="Laue M."/>
            <person name="Bergmann H."/>
            <person name="Ebersberger I."/>
            <person name="Garn T."/>
            <person name="Fruth A."/>
            <person name="Baumgardt S."/>
            <person name="Busse H.J."/>
            <person name="Wilharm G."/>
        </authorList>
    </citation>
    <scope>NUCLEOTIDE SEQUENCE [LARGE SCALE GENOMIC DNA]</scope>
    <source>
        <strain evidence="2 3">114</strain>
    </source>
</reference>
<evidence type="ECO:0000313" key="2">
    <source>
        <dbReference type="EMBL" id="ALH96679.1"/>
    </source>
</evidence>
<sequence>MICPKCGSTDIEQRDHDKQLKKIGGILMSSAGATAGSVSGAASGASIGAAIETTVAGPLGIIVGGAVGTFVGAIGIGITGGILGNIYGKKAGVIIDKNIFLDFKCKQCQCKFKEIHCK</sequence>
<feature type="transmembrane region" description="Helical" evidence="1">
    <location>
        <begin position="23"/>
        <end position="47"/>
    </location>
</feature>
<dbReference type="Proteomes" id="UP000064939">
    <property type="component" value="Chromosome"/>
</dbReference>
<evidence type="ECO:0008006" key="4">
    <source>
        <dbReference type="Google" id="ProtNLM"/>
    </source>
</evidence>
<name>A0A0N9VB89_9GAMM</name>
<dbReference type="KEGG" id="aei:AOY20_06000"/>